<organism evidence="1 2">
    <name type="scientific">Gordonia jinghuaiqii</name>
    <dbReference type="NCBI Taxonomy" id="2758710"/>
    <lineage>
        <taxon>Bacteria</taxon>
        <taxon>Bacillati</taxon>
        <taxon>Actinomycetota</taxon>
        <taxon>Actinomycetes</taxon>
        <taxon>Mycobacteriales</taxon>
        <taxon>Gordoniaceae</taxon>
        <taxon>Gordonia</taxon>
    </lineage>
</organism>
<proteinExistence type="predicted"/>
<dbReference type="SUPFAM" id="SSF140453">
    <property type="entry name" value="EsxAB dimer-like"/>
    <property type="match status" value="1"/>
</dbReference>
<dbReference type="RefSeq" id="WP_219849150.1">
    <property type="nucleotide sequence ID" value="NZ_CP059491.1"/>
</dbReference>
<dbReference type="InterPro" id="IPR010310">
    <property type="entry name" value="T7SS_ESAT-6-like"/>
</dbReference>
<dbReference type="KEGG" id="gji:H1R19_12225"/>
<sequence length="98" mass="11284">MISEGAYRIEFDEVAGFVDDLTRFARNVDDLTRALELRITDLHVAWTGEGATAHRSAHGQWREGATEIRDAIIDIRRAADHSHNAFRDLQEHQRTMWP</sequence>
<protein>
    <submittedName>
        <fullName evidence="1">WXG100 family type VII secretion target</fullName>
    </submittedName>
</protein>
<dbReference type="InterPro" id="IPR036689">
    <property type="entry name" value="ESAT-6-like_sf"/>
</dbReference>
<dbReference type="Gene3D" id="1.10.287.1060">
    <property type="entry name" value="ESAT-6-like"/>
    <property type="match status" value="1"/>
</dbReference>
<accession>A0A7D7LP77</accession>
<evidence type="ECO:0000313" key="2">
    <source>
        <dbReference type="Proteomes" id="UP000515663"/>
    </source>
</evidence>
<keyword evidence="2" id="KW-1185">Reference proteome</keyword>
<reference evidence="2" key="1">
    <citation type="submission" date="2020-07" db="EMBL/GenBank/DDBJ databases">
        <title>novel species isolated from the respiratory tract of Marmot.</title>
        <authorList>
            <person name="Zhang G."/>
        </authorList>
    </citation>
    <scope>NUCLEOTIDE SEQUENCE [LARGE SCALE GENOMIC DNA]</scope>
    <source>
        <strain evidence="2">686</strain>
    </source>
</reference>
<dbReference type="AlphaFoldDB" id="A0A7D7LP77"/>
<evidence type="ECO:0000313" key="1">
    <source>
        <dbReference type="EMBL" id="QMS99762.1"/>
    </source>
</evidence>
<dbReference type="Pfam" id="PF06013">
    <property type="entry name" value="WXG100"/>
    <property type="match status" value="1"/>
</dbReference>
<dbReference type="EMBL" id="CP059491">
    <property type="protein sequence ID" value="QMS99762.1"/>
    <property type="molecule type" value="Genomic_DNA"/>
</dbReference>
<gene>
    <name evidence="1" type="ORF">H1R19_12225</name>
</gene>
<dbReference type="Proteomes" id="UP000515663">
    <property type="component" value="Chromosome"/>
</dbReference>
<name>A0A7D7LP77_9ACTN</name>